<dbReference type="InterPro" id="IPR004360">
    <property type="entry name" value="Glyas_Fos-R_dOase_dom"/>
</dbReference>
<comment type="caution">
    <text evidence="7">The sequence shown here is derived from an EMBL/GenBank/DDBJ whole genome shotgun (WGS) entry which is preliminary data.</text>
</comment>
<name>A0ABX1M175_9CYAN</name>
<dbReference type="CDD" id="cd08342">
    <property type="entry name" value="HPPD_N_like"/>
    <property type="match status" value="1"/>
</dbReference>
<dbReference type="InterPro" id="IPR037523">
    <property type="entry name" value="VOC_core"/>
</dbReference>
<evidence type="ECO:0000313" key="7">
    <source>
        <dbReference type="EMBL" id="NMF62258.1"/>
    </source>
</evidence>
<keyword evidence="5" id="KW-0408">Iron</keyword>
<organism evidence="7 8">
    <name type="scientific">Brasilonema octagenarum UFV-OR1</name>
    <dbReference type="NCBI Taxonomy" id="417115"/>
    <lineage>
        <taxon>Bacteria</taxon>
        <taxon>Bacillati</taxon>
        <taxon>Cyanobacteriota</taxon>
        <taxon>Cyanophyceae</taxon>
        <taxon>Nostocales</taxon>
        <taxon>Scytonemataceae</taxon>
        <taxon>Brasilonema</taxon>
        <taxon>Octagenarum group</taxon>
    </lineage>
</organism>
<dbReference type="SUPFAM" id="SSF54593">
    <property type="entry name" value="Glyoxalase/Bleomycin resistance protein/Dihydroxybiphenyl dioxygenase"/>
    <property type="match status" value="1"/>
</dbReference>
<dbReference type="NCBIfam" id="TIGR01263">
    <property type="entry name" value="4HPPD"/>
    <property type="match status" value="1"/>
</dbReference>
<sequence length="391" mass="44270">MKIDHVHFYVEDAKVWRDWFVRHLGFQVVEKSSAVFPTFLEKVDNIRWKARENNTFDTCTQVLKSGAIYFLLSSPLLPTSPVAEFLRHHPAGVADVAFCVENLEEIISLARVHGAKILQPIQQYEYGQEYIKCSKIAAWGSLTHTLIETKRGTEQRETQSEIIKGCGSVEKHPSLFSSSSSWFTGIDHIVLNVNAGDLEHAVAWYENILNFQGQQRFNIQTSRSGLHSQVMVSGNGDVQLPINQPGSANSQIQEFLNLNRGSGIQHIALRTRNIVHAIAEFRATGLSLLPVPKDYYSQIRQRKGLPITSDELDTIAGQEILVDWKEEICFNSNKNITPVLLQIFTQPIFGQPTFFFEFIERRYQAQGFGEGNFRTLFAAIENEQIKRGSLG</sequence>
<dbReference type="CDD" id="cd07250">
    <property type="entry name" value="HPPD_C_like"/>
    <property type="match status" value="1"/>
</dbReference>
<dbReference type="EMBL" id="QMEC01000013">
    <property type="protein sequence ID" value="NMF62258.1"/>
    <property type="molecule type" value="Genomic_DNA"/>
</dbReference>
<dbReference type="PANTHER" id="PTHR11959:SF1">
    <property type="entry name" value="4-HYDROXYPHENYLPYRUVATE DIOXYGENASE"/>
    <property type="match status" value="1"/>
</dbReference>
<evidence type="ECO:0000313" key="8">
    <source>
        <dbReference type="Proteomes" id="UP000762253"/>
    </source>
</evidence>
<feature type="domain" description="VOC" evidence="6">
    <location>
        <begin position="185"/>
        <end position="325"/>
    </location>
</feature>
<accession>A0ABX1M175</accession>
<dbReference type="PANTHER" id="PTHR11959">
    <property type="entry name" value="4-HYDROXYPHENYLPYRUVATE DIOXYGENASE"/>
    <property type="match status" value="1"/>
</dbReference>
<dbReference type="GO" id="GO:0003868">
    <property type="term" value="F:4-hydroxyphenylpyruvate dioxygenase activity"/>
    <property type="evidence" value="ECO:0007669"/>
    <property type="project" value="UniProtKB-EC"/>
</dbReference>
<dbReference type="PIRSF" id="PIRSF009283">
    <property type="entry name" value="HPP_dOase"/>
    <property type="match status" value="1"/>
</dbReference>
<dbReference type="Proteomes" id="UP000762253">
    <property type="component" value="Unassembled WGS sequence"/>
</dbReference>
<dbReference type="InterPro" id="IPR029068">
    <property type="entry name" value="Glyas_Bleomycin-R_OHBP_Dase"/>
</dbReference>
<dbReference type="PROSITE" id="PS51819">
    <property type="entry name" value="VOC"/>
    <property type="match status" value="2"/>
</dbReference>
<dbReference type="EC" id="1.13.11.27" evidence="7"/>
<keyword evidence="7" id="KW-0223">Dioxygenase</keyword>
<reference evidence="7 8" key="1">
    <citation type="submission" date="2018-06" db="EMBL/GenBank/DDBJ databases">
        <title>Comparative genomics of Brasilonema spp. strains.</title>
        <authorList>
            <person name="Alvarenga D.O."/>
            <person name="Fiore M.F."/>
            <person name="Varani A.M."/>
        </authorList>
    </citation>
    <scope>NUCLEOTIDE SEQUENCE [LARGE SCALE GENOMIC DNA]</scope>
    <source>
        <strain evidence="7 8">UFV-OR1</strain>
    </source>
</reference>
<gene>
    <name evidence="7" type="primary">hppD</name>
    <name evidence="7" type="ORF">DP115_05430</name>
</gene>
<evidence type="ECO:0000259" key="6">
    <source>
        <dbReference type="PROSITE" id="PS51819"/>
    </source>
</evidence>
<feature type="domain" description="VOC" evidence="6">
    <location>
        <begin position="2"/>
        <end position="152"/>
    </location>
</feature>
<proteinExistence type="inferred from homology"/>
<evidence type="ECO:0000256" key="2">
    <source>
        <dbReference type="ARBA" id="ARBA00005877"/>
    </source>
</evidence>
<protein>
    <submittedName>
        <fullName evidence="7">4-hydroxyphenylpyruvate dioxygenase</fullName>
        <ecNumber evidence="7">1.13.11.27</ecNumber>
    </submittedName>
</protein>
<keyword evidence="7" id="KW-0560">Oxidoreductase</keyword>
<dbReference type="RefSeq" id="WP_169263854.1">
    <property type="nucleotide sequence ID" value="NZ_QMEC01000013.1"/>
</dbReference>
<comment type="similarity">
    <text evidence="2">Belongs to the 4HPPD family.</text>
</comment>
<comment type="cofactor">
    <cofactor evidence="1">
        <name>Fe cation</name>
        <dbReference type="ChEBI" id="CHEBI:24875"/>
    </cofactor>
</comment>
<dbReference type="InterPro" id="IPR041735">
    <property type="entry name" value="4OHPhenylPyrv_dOase_C"/>
</dbReference>
<keyword evidence="3" id="KW-0479">Metal-binding</keyword>
<dbReference type="Pfam" id="PF00903">
    <property type="entry name" value="Glyoxalase"/>
    <property type="match status" value="2"/>
</dbReference>
<evidence type="ECO:0000256" key="5">
    <source>
        <dbReference type="ARBA" id="ARBA00023004"/>
    </source>
</evidence>
<dbReference type="InterPro" id="IPR005956">
    <property type="entry name" value="4OHPhenylPyrv_dOase"/>
</dbReference>
<evidence type="ECO:0000256" key="1">
    <source>
        <dbReference type="ARBA" id="ARBA00001962"/>
    </source>
</evidence>
<keyword evidence="8" id="KW-1185">Reference proteome</keyword>
<dbReference type="InterPro" id="IPR041736">
    <property type="entry name" value="4OHPhenylPyrv_dOase_N"/>
</dbReference>
<evidence type="ECO:0000256" key="4">
    <source>
        <dbReference type="ARBA" id="ARBA00022737"/>
    </source>
</evidence>
<evidence type="ECO:0000256" key="3">
    <source>
        <dbReference type="ARBA" id="ARBA00022723"/>
    </source>
</evidence>
<keyword evidence="4" id="KW-0677">Repeat</keyword>
<dbReference type="Gene3D" id="3.10.180.10">
    <property type="entry name" value="2,3-Dihydroxybiphenyl 1,2-Dioxygenase, domain 1"/>
    <property type="match status" value="2"/>
</dbReference>